<sequence length="272" mass="31499">MSDVEANQSNRNSSLVPLNLEVFVTHDELIERVSQEIHSPWKWIPVLTYLASALTGYATSILFYLFWEDIFGGNCPLWATVEPPVHVRSMRSMDGSIINDNNNNNNNNNNNEDIITDWSIFISFVCARVLSELSATYDYYQGFKSFTANLKLVSAKYMNVTEMAKYPLDCELAIHYLEIFNFNTSHNLCKIQELLQLIMSGMVWSWISGLAFLIFRIIIVNDFRLLRTVAYRVPKNSILIQDDRNLEKIKPDPPRRKRKKQSKKLTFLLAQT</sequence>
<evidence type="ECO:0000256" key="1">
    <source>
        <dbReference type="SAM" id="Phobius"/>
    </source>
</evidence>
<evidence type="ECO:0000313" key="3">
    <source>
        <dbReference type="Proteomes" id="UP000786811"/>
    </source>
</evidence>
<feature type="transmembrane region" description="Helical" evidence="1">
    <location>
        <begin position="46"/>
        <end position="67"/>
    </location>
</feature>
<dbReference type="AlphaFoldDB" id="A0A8J2MSX9"/>
<dbReference type="EMBL" id="CAJNRD030001124">
    <property type="protein sequence ID" value="CAG5106332.1"/>
    <property type="molecule type" value="Genomic_DNA"/>
</dbReference>
<dbReference type="OrthoDB" id="8173371at2759"/>
<keyword evidence="1" id="KW-0812">Transmembrane</keyword>
<proteinExistence type="predicted"/>
<accession>A0A8J2MSX9</accession>
<keyword evidence="1" id="KW-1133">Transmembrane helix</keyword>
<gene>
    <name evidence="2" type="ORF">HICCMSTLAB_LOCUS12207</name>
</gene>
<reference evidence="2" key="1">
    <citation type="submission" date="2021-04" db="EMBL/GenBank/DDBJ databases">
        <authorList>
            <person name="Chebbi M.A.C M."/>
        </authorList>
    </citation>
    <scope>NUCLEOTIDE SEQUENCE</scope>
</reference>
<dbReference type="Proteomes" id="UP000786811">
    <property type="component" value="Unassembled WGS sequence"/>
</dbReference>
<protein>
    <submittedName>
        <fullName evidence="2">Uncharacterized protein</fullName>
    </submittedName>
</protein>
<keyword evidence="1" id="KW-0472">Membrane</keyword>
<keyword evidence="3" id="KW-1185">Reference proteome</keyword>
<feature type="transmembrane region" description="Helical" evidence="1">
    <location>
        <begin position="194"/>
        <end position="219"/>
    </location>
</feature>
<name>A0A8J2MSX9_COTCN</name>
<evidence type="ECO:0000313" key="2">
    <source>
        <dbReference type="EMBL" id="CAG5106332.1"/>
    </source>
</evidence>
<organism evidence="2 3">
    <name type="scientific">Cotesia congregata</name>
    <name type="common">Parasitoid wasp</name>
    <name type="synonym">Apanteles congregatus</name>
    <dbReference type="NCBI Taxonomy" id="51543"/>
    <lineage>
        <taxon>Eukaryota</taxon>
        <taxon>Metazoa</taxon>
        <taxon>Ecdysozoa</taxon>
        <taxon>Arthropoda</taxon>
        <taxon>Hexapoda</taxon>
        <taxon>Insecta</taxon>
        <taxon>Pterygota</taxon>
        <taxon>Neoptera</taxon>
        <taxon>Endopterygota</taxon>
        <taxon>Hymenoptera</taxon>
        <taxon>Apocrita</taxon>
        <taxon>Ichneumonoidea</taxon>
        <taxon>Braconidae</taxon>
        <taxon>Microgastrinae</taxon>
        <taxon>Cotesia</taxon>
    </lineage>
</organism>
<comment type="caution">
    <text evidence="2">The sequence shown here is derived from an EMBL/GenBank/DDBJ whole genome shotgun (WGS) entry which is preliminary data.</text>
</comment>